<evidence type="ECO:0000313" key="2">
    <source>
        <dbReference type="Proteomes" id="UP001301958"/>
    </source>
</evidence>
<protein>
    <submittedName>
        <fullName evidence="1">Uncharacterized protein</fullName>
    </submittedName>
</protein>
<keyword evidence="2" id="KW-1185">Reference proteome</keyword>
<evidence type="ECO:0000313" key="1">
    <source>
        <dbReference type="EMBL" id="KAK4221464.1"/>
    </source>
</evidence>
<proteinExistence type="predicted"/>
<name>A0AAN6YLG8_9PEZI</name>
<dbReference type="EMBL" id="MU865545">
    <property type="protein sequence ID" value="KAK4221464.1"/>
    <property type="molecule type" value="Genomic_DNA"/>
</dbReference>
<accession>A0AAN6YLG8</accession>
<comment type="caution">
    <text evidence="1">The sequence shown here is derived from an EMBL/GenBank/DDBJ whole genome shotgun (WGS) entry which is preliminary data.</text>
</comment>
<sequence length="328" mass="36616">MGLVVDGIGEIKTPLTDEQVRQLIARSCQEPFGRGSETVVDTTIRNTWEIDASQFSFQEPNWLDNRETTRLDWIYHVLDHEYTEASLSLNALKGADLERLQALTSISENPDFPFVVFLALLDQRQVGSSLPDYSYYGGSGQHTMDHIYDSTLSVRKLVDLQGRHIASALKFDYEDLLDEDVFDDRKPDEDSYGGSSSFTGTDGKMLILMALCFEDPIGFIKDNIVRLIDAKANPLSFSLNLMARIKHYTSSGLLQPKTEANRLNYDLAKSFIRGAPILEAASKAAIAAGFKRPECVLTGLNPQLSTVDPLKTAIDPKDLIHFYESILP</sequence>
<feature type="non-terminal residue" evidence="1">
    <location>
        <position position="328"/>
    </location>
</feature>
<reference evidence="1" key="1">
    <citation type="journal article" date="2023" name="Mol. Phylogenet. Evol.">
        <title>Genome-scale phylogeny and comparative genomics of the fungal order Sordariales.</title>
        <authorList>
            <person name="Hensen N."/>
            <person name="Bonometti L."/>
            <person name="Westerberg I."/>
            <person name="Brannstrom I.O."/>
            <person name="Guillou S."/>
            <person name="Cros-Aarteil S."/>
            <person name="Calhoun S."/>
            <person name="Haridas S."/>
            <person name="Kuo A."/>
            <person name="Mondo S."/>
            <person name="Pangilinan J."/>
            <person name="Riley R."/>
            <person name="LaButti K."/>
            <person name="Andreopoulos B."/>
            <person name="Lipzen A."/>
            <person name="Chen C."/>
            <person name="Yan M."/>
            <person name="Daum C."/>
            <person name="Ng V."/>
            <person name="Clum A."/>
            <person name="Steindorff A."/>
            <person name="Ohm R.A."/>
            <person name="Martin F."/>
            <person name="Silar P."/>
            <person name="Natvig D.O."/>
            <person name="Lalanne C."/>
            <person name="Gautier V."/>
            <person name="Ament-Velasquez S.L."/>
            <person name="Kruys A."/>
            <person name="Hutchinson M.I."/>
            <person name="Powell A.J."/>
            <person name="Barry K."/>
            <person name="Miller A.N."/>
            <person name="Grigoriev I.V."/>
            <person name="Debuchy R."/>
            <person name="Gladieux P."/>
            <person name="Hiltunen Thoren M."/>
            <person name="Johannesson H."/>
        </authorList>
    </citation>
    <scope>NUCLEOTIDE SEQUENCE</scope>
    <source>
        <strain evidence="1">CBS 990.96</strain>
    </source>
</reference>
<organism evidence="1 2">
    <name type="scientific">Podospora fimiseda</name>
    <dbReference type="NCBI Taxonomy" id="252190"/>
    <lineage>
        <taxon>Eukaryota</taxon>
        <taxon>Fungi</taxon>
        <taxon>Dikarya</taxon>
        <taxon>Ascomycota</taxon>
        <taxon>Pezizomycotina</taxon>
        <taxon>Sordariomycetes</taxon>
        <taxon>Sordariomycetidae</taxon>
        <taxon>Sordariales</taxon>
        <taxon>Podosporaceae</taxon>
        <taxon>Podospora</taxon>
    </lineage>
</organism>
<dbReference type="Proteomes" id="UP001301958">
    <property type="component" value="Unassembled WGS sequence"/>
</dbReference>
<dbReference type="PANTHER" id="PTHR33099:SF7">
    <property type="entry name" value="MYND-TYPE DOMAIN-CONTAINING PROTEIN"/>
    <property type="match status" value="1"/>
</dbReference>
<dbReference type="AlphaFoldDB" id="A0AAN6YLG8"/>
<reference evidence="1" key="2">
    <citation type="submission" date="2023-05" db="EMBL/GenBank/DDBJ databases">
        <authorList>
            <consortium name="Lawrence Berkeley National Laboratory"/>
            <person name="Steindorff A."/>
            <person name="Hensen N."/>
            <person name="Bonometti L."/>
            <person name="Westerberg I."/>
            <person name="Brannstrom I.O."/>
            <person name="Guillou S."/>
            <person name="Cros-Aarteil S."/>
            <person name="Calhoun S."/>
            <person name="Haridas S."/>
            <person name="Kuo A."/>
            <person name="Mondo S."/>
            <person name="Pangilinan J."/>
            <person name="Riley R."/>
            <person name="Labutti K."/>
            <person name="Andreopoulos B."/>
            <person name="Lipzen A."/>
            <person name="Chen C."/>
            <person name="Yanf M."/>
            <person name="Daum C."/>
            <person name="Ng V."/>
            <person name="Clum A."/>
            <person name="Ohm R."/>
            <person name="Martin F."/>
            <person name="Silar P."/>
            <person name="Natvig D."/>
            <person name="Lalanne C."/>
            <person name="Gautier V."/>
            <person name="Ament-Velasquez S.L."/>
            <person name="Kruys A."/>
            <person name="Hutchinson M.I."/>
            <person name="Powell A.J."/>
            <person name="Barry K."/>
            <person name="Miller A.N."/>
            <person name="Grigoriev I.V."/>
            <person name="Debuchy R."/>
            <person name="Gladieux P."/>
            <person name="Thoren M.H."/>
            <person name="Johannesson H."/>
        </authorList>
    </citation>
    <scope>NUCLEOTIDE SEQUENCE</scope>
    <source>
        <strain evidence="1">CBS 990.96</strain>
    </source>
</reference>
<gene>
    <name evidence="1" type="ORF">QBC38DRAFT_126489</name>
</gene>
<dbReference type="PANTHER" id="PTHR33099">
    <property type="entry name" value="FE2OG DIOXYGENASE DOMAIN-CONTAINING PROTEIN"/>
    <property type="match status" value="1"/>
</dbReference>